<dbReference type="PROSITE" id="PS50987">
    <property type="entry name" value="HTH_ARSR_2"/>
    <property type="match status" value="1"/>
</dbReference>
<dbReference type="InterPro" id="IPR051081">
    <property type="entry name" value="HTH_MetalResp_TranReg"/>
</dbReference>
<evidence type="ECO:0000256" key="4">
    <source>
        <dbReference type="SAM" id="MobiDB-lite"/>
    </source>
</evidence>
<dbReference type="InterPro" id="IPR011991">
    <property type="entry name" value="ArsR-like_HTH"/>
</dbReference>
<feature type="compositionally biased region" description="Basic and acidic residues" evidence="4">
    <location>
        <begin position="127"/>
        <end position="139"/>
    </location>
</feature>
<dbReference type="PANTHER" id="PTHR33154:SF33">
    <property type="entry name" value="TRANSCRIPTIONAL REPRESSOR SDPR"/>
    <property type="match status" value="1"/>
</dbReference>
<evidence type="ECO:0000256" key="2">
    <source>
        <dbReference type="ARBA" id="ARBA00023125"/>
    </source>
</evidence>
<reference evidence="6 7" key="1">
    <citation type="submission" date="2020-02" db="EMBL/GenBank/DDBJ databases">
        <title>Genome sequence of the type strain CCBAU10050 of Rhizobium daejeonense.</title>
        <authorList>
            <person name="Gao J."/>
            <person name="Sun J."/>
        </authorList>
    </citation>
    <scope>NUCLEOTIDE SEQUENCE [LARGE SCALE GENOMIC DNA]</scope>
    <source>
        <strain evidence="6 7">CCBAU10050</strain>
    </source>
</reference>
<dbReference type="SMART" id="SM00418">
    <property type="entry name" value="HTH_ARSR"/>
    <property type="match status" value="1"/>
</dbReference>
<dbReference type="PANTHER" id="PTHR33154">
    <property type="entry name" value="TRANSCRIPTIONAL REGULATOR, ARSR FAMILY"/>
    <property type="match status" value="1"/>
</dbReference>
<dbReference type="CDD" id="cd00090">
    <property type="entry name" value="HTH_ARSR"/>
    <property type="match status" value="1"/>
</dbReference>
<evidence type="ECO:0000256" key="1">
    <source>
        <dbReference type="ARBA" id="ARBA00023015"/>
    </source>
</evidence>
<evidence type="ECO:0000313" key="7">
    <source>
        <dbReference type="Proteomes" id="UP000477849"/>
    </source>
</evidence>
<dbReference type="GO" id="GO:0003677">
    <property type="term" value="F:DNA binding"/>
    <property type="evidence" value="ECO:0007669"/>
    <property type="project" value="UniProtKB-KW"/>
</dbReference>
<protein>
    <submittedName>
        <fullName evidence="6">Winged helix-turn-helix transcriptional regulator</fullName>
    </submittedName>
</protein>
<name>A0A6M1RUT1_9HYPH</name>
<dbReference type="AlphaFoldDB" id="A0A6M1RUT1"/>
<feature type="region of interest" description="Disordered" evidence="4">
    <location>
        <begin position="1"/>
        <end position="37"/>
    </location>
</feature>
<gene>
    <name evidence="6" type="ORF">G6N76_04175</name>
</gene>
<evidence type="ECO:0000256" key="3">
    <source>
        <dbReference type="ARBA" id="ARBA00023163"/>
    </source>
</evidence>
<organism evidence="6 7">
    <name type="scientific">Rhizobium daejeonense</name>
    <dbReference type="NCBI Taxonomy" id="240521"/>
    <lineage>
        <taxon>Bacteria</taxon>
        <taxon>Pseudomonadati</taxon>
        <taxon>Pseudomonadota</taxon>
        <taxon>Alphaproteobacteria</taxon>
        <taxon>Hyphomicrobiales</taxon>
        <taxon>Rhizobiaceae</taxon>
        <taxon>Rhizobium/Agrobacterium group</taxon>
        <taxon>Rhizobium</taxon>
    </lineage>
</organism>
<feature type="region of interest" description="Disordered" evidence="4">
    <location>
        <begin position="118"/>
        <end position="170"/>
    </location>
</feature>
<dbReference type="EMBL" id="JAAKZH010000001">
    <property type="protein sequence ID" value="NGO62859.1"/>
    <property type="molecule type" value="Genomic_DNA"/>
</dbReference>
<dbReference type="NCBIfam" id="NF033788">
    <property type="entry name" value="HTH_metalloreg"/>
    <property type="match status" value="1"/>
</dbReference>
<dbReference type="Gene3D" id="1.10.10.10">
    <property type="entry name" value="Winged helix-like DNA-binding domain superfamily/Winged helix DNA-binding domain"/>
    <property type="match status" value="1"/>
</dbReference>
<accession>A0A6M1RUT1</accession>
<dbReference type="Proteomes" id="UP000477849">
    <property type="component" value="Unassembled WGS sequence"/>
</dbReference>
<feature type="domain" description="HTH arsR-type" evidence="5">
    <location>
        <begin position="27"/>
        <end position="121"/>
    </location>
</feature>
<sequence length="170" mass="18571">MEFAKNTHIQSNDQGAQVKKQTKKASTPHKSERRAQQAFHALAAAPRRAILKYLAVSGLTAGEISSRFDMAKPSVSQHLAILENAGLITREKRGQFVHYALAPNILKEVLTGFLQDLEPPEVSTTDDPAKPQEQTEQKSKGKSAKVAKPIKAETADEPAAKPLPSQMSMF</sequence>
<dbReference type="InterPro" id="IPR036390">
    <property type="entry name" value="WH_DNA-bd_sf"/>
</dbReference>
<evidence type="ECO:0000313" key="6">
    <source>
        <dbReference type="EMBL" id="NGO62859.1"/>
    </source>
</evidence>
<comment type="caution">
    <text evidence="6">The sequence shown here is derived from an EMBL/GenBank/DDBJ whole genome shotgun (WGS) entry which is preliminary data.</text>
</comment>
<keyword evidence="1" id="KW-0805">Transcription regulation</keyword>
<dbReference type="Pfam" id="PF01022">
    <property type="entry name" value="HTH_5"/>
    <property type="match status" value="1"/>
</dbReference>
<keyword evidence="2" id="KW-0238">DNA-binding</keyword>
<dbReference type="PRINTS" id="PR00778">
    <property type="entry name" value="HTHARSR"/>
</dbReference>
<dbReference type="InterPro" id="IPR001845">
    <property type="entry name" value="HTH_ArsR_DNA-bd_dom"/>
</dbReference>
<dbReference type="GO" id="GO:0003700">
    <property type="term" value="F:DNA-binding transcription factor activity"/>
    <property type="evidence" value="ECO:0007669"/>
    <property type="project" value="InterPro"/>
</dbReference>
<dbReference type="SUPFAM" id="SSF46785">
    <property type="entry name" value="Winged helix' DNA-binding domain"/>
    <property type="match status" value="1"/>
</dbReference>
<keyword evidence="3" id="KW-0804">Transcription</keyword>
<dbReference type="InterPro" id="IPR036388">
    <property type="entry name" value="WH-like_DNA-bd_sf"/>
</dbReference>
<evidence type="ECO:0000259" key="5">
    <source>
        <dbReference type="PROSITE" id="PS50987"/>
    </source>
</evidence>
<keyword evidence="7" id="KW-1185">Reference proteome</keyword>
<proteinExistence type="predicted"/>